<evidence type="ECO:0000256" key="3">
    <source>
        <dbReference type="ARBA" id="ARBA00022771"/>
    </source>
</evidence>
<dbReference type="GO" id="GO:0003677">
    <property type="term" value="F:DNA binding"/>
    <property type="evidence" value="ECO:0007669"/>
    <property type="project" value="UniProtKB-KW"/>
</dbReference>
<dbReference type="FunFam" id="2.40.50.140:FF:000090">
    <property type="entry name" value="Replication protein A subunit"/>
    <property type="match status" value="1"/>
</dbReference>
<evidence type="ECO:0000256" key="2">
    <source>
        <dbReference type="ARBA" id="ARBA00022723"/>
    </source>
</evidence>
<accession>T1KWA7</accession>
<dbReference type="EMBL" id="CAEY01000640">
    <property type="status" value="NOT_ANNOTATED_CDS"/>
    <property type="molecule type" value="Genomic_DNA"/>
</dbReference>
<keyword evidence="2" id="KW-0479">Metal-binding</keyword>
<dbReference type="Pfam" id="PF08646">
    <property type="entry name" value="Rep_fac-A_C"/>
    <property type="match status" value="1"/>
</dbReference>
<feature type="domain" description="Replication factor A C-terminal" evidence="6">
    <location>
        <begin position="176"/>
        <end position="316"/>
    </location>
</feature>
<evidence type="ECO:0000259" key="6">
    <source>
        <dbReference type="Pfam" id="PF08646"/>
    </source>
</evidence>
<evidence type="ECO:0000256" key="5">
    <source>
        <dbReference type="ARBA" id="ARBA00023125"/>
    </source>
</evidence>
<reference evidence="7" key="2">
    <citation type="submission" date="2015-06" db="UniProtKB">
        <authorList>
            <consortium name="EnsemblMetazoa"/>
        </authorList>
    </citation>
    <scope>IDENTIFICATION</scope>
</reference>
<dbReference type="SUPFAM" id="SSF50249">
    <property type="entry name" value="Nucleic acid-binding proteins"/>
    <property type="match status" value="1"/>
</dbReference>
<keyword evidence="5" id="KW-0238">DNA-binding</keyword>
<name>T1KWA7_TETUR</name>
<proteinExistence type="inferred from homology"/>
<evidence type="ECO:0000256" key="4">
    <source>
        <dbReference type="ARBA" id="ARBA00022833"/>
    </source>
</evidence>
<keyword evidence="4" id="KW-0862">Zinc</keyword>
<dbReference type="CDD" id="cd04476">
    <property type="entry name" value="RPA1_DBD_C"/>
    <property type="match status" value="1"/>
</dbReference>
<dbReference type="AlphaFoldDB" id="T1KWA7"/>
<evidence type="ECO:0000313" key="7">
    <source>
        <dbReference type="EnsemblMetazoa" id="tetur24g00970.1"/>
    </source>
</evidence>
<dbReference type="InterPro" id="IPR012340">
    <property type="entry name" value="NA-bd_OB-fold"/>
</dbReference>
<dbReference type="GO" id="GO:0008270">
    <property type="term" value="F:zinc ion binding"/>
    <property type="evidence" value="ECO:0007669"/>
    <property type="project" value="UniProtKB-KW"/>
</dbReference>
<reference evidence="8" key="1">
    <citation type="submission" date="2011-08" db="EMBL/GenBank/DDBJ databases">
        <authorList>
            <person name="Rombauts S."/>
        </authorList>
    </citation>
    <scope>NUCLEOTIDE SEQUENCE</scope>
    <source>
        <strain evidence="8">London</strain>
    </source>
</reference>
<dbReference type="Proteomes" id="UP000015104">
    <property type="component" value="Unassembled WGS sequence"/>
</dbReference>
<evidence type="ECO:0000256" key="1">
    <source>
        <dbReference type="ARBA" id="ARBA00005690"/>
    </source>
</evidence>
<dbReference type="InterPro" id="IPR013955">
    <property type="entry name" value="Rep_factor-A_C"/>
</dbReference>
<comment type="similarity">
    <text evidence="1">Belongs to the replication factor A protein 1 family.</text>
</comment>
<dbReference type="EnsemblMetazoa" id="tetur24g00970.1">
    <property type="protein sequence ID" value="tetur24g00970.1"/>
    <property type="gene ID" value="tetur24g00970"/>
</dbReference>
<sequence>MFSELCQSFKTTFSKQLTSFEIEAKRLNLESVIISDDLDIETGSKEYSFFYSLIMYYLCINFVCQFIHNEIVVRDANKRWSDLEHCYELAMNSASILKLDANNNSICLYRTKLKKRDISLVDDSDSSLTDYSGKWLYNGNLSIISRGRFNYKRKRFLNSIKKTNNACAGNATLITNCIATITQIGKASIYMACPENCRKKLVPLDDGFHKCEKCNKQFVKGDYKIIINFCISDVTDSVWVTAFSEVAVKLIGIKVVDIEKLADDDEKKLGEILDTMLFKKFNFRIKSNLDNYNEDKLRCNVLAVSTINTINYTNKLLEDINKLITN</sequence>
<dbReference type="InterPro" id="IPR047192">
    <property type="entry name" value="Euk_RPA1_DBD_C"/>
</dbReference>
<protein>
    <recommendedName>
        <fullName evidence="6">Replication factor A C-terminal domain-containing protein</fullName>
    </recommendedName>
</protein>
<organism evidence="7 8">
    <name type="scientific">Tetranychus urticae</name>
    <name type="common">Two-spotted spider mite</name>
    <dbReference type="NCBI Taxonomy" id="32264"/>
    <lineage>
        <taxon>Eukaryota</taxon>
        <taxon>Metazoa</taxon>
        <taxon>Ecdysozoa</taxon>
        <taxon>Arthropoda</taxon>
        <taxon>Chelicerata</taxon>
        <taxon>Arachnida</taxon>
        <taxon>Acari</taxon>
        <taxon>Acariformes</taxon>
        <taxon>Trombidiformes</taxon>
        <taxon>Prostigmata</taxon>
        <taxon>Eleutherengona</taxon>
        <taxon>Raphignathae</taxon>
        <taxon>Tetranychoidea</taxon>
        <taxon>Tetranychidae</taxon>
        <taxon>Tetranychus</taxon>
    </lineage>
</organism>
<keyword evidence="3" id="KW-0863">Zinc-finger</keyword>
<dbReference type="Gene3D" id="2.40.50.140">
    <property type="entry name" value="Nucleic acid-binding proteins"/>
    <property type="match status" value="1"/>
</dbReference>
<keyword evidence="8" id="KW-1185">Reference proteome</keyword>
<evidence type="ECO:0000313" key="8">
    <source>
        <dbReference type="Proteomes" id="UP000015104"/>
    </source>
</evidence>
<dbReference type="STRING" id="32264.T1KWA7"/>
<dbReference type="HOGENOM" id="CLU_1148516_0_0_1"/>